<evidence type="ECO:0000256" key="5">
    <source>
        <dbReference type="ARBA" id="ARBA00022946"/>
    </source>
</evidence>
<keyword evidence="2" id="KW-0813">Transport</keyword>
<feature type="domain" description="Peptidase M16 N-terminal" evidence="11">
    <location>
        <begin position="31"/>
        <end position="172"/>
    </location>
</feature>
<keyword evidence="8" id="KW-0472">Membrane</keyword>
<keyword evidence="6" id="KW-0249">Electron transport</keyword>
<evidence type="ECO:0000256" key="10">
    <source>
        <dbReference type="ARBA" id="ARBA00040751"/>
    </source>
</evidence>
<comment type="subcellular location">
    <subcellularLocation>
        <location evidence="1">Mitochondrion inner membrane</location>
        <topology evidence="1">Peripheral membrane protein</topology>
        <orientation evidence="1">Matrix side</orientation>
    </subcellularLocation>
</comment>
<dbReference type="InterPro" id="IPR011765">
    <property type="entry name" value="Pept_M16_N"/>
</dbReference>
<name>A0A0H2RUA1_9AGAM</name>
<evidence type="ECO:0000256" key="9">
    <source>
        <dbReference type="ARBA" id="ARBA00038146"/>
    </source>
</evidence>
<dbReference type="Gene3D" id="3.30.830.10">
    <property type="entry name" value="Metalloenzyme, LuxS/M16 peptidase-like"/>
    <property type="match status" value="2"/>
</dbReference>
<dbReference type="InterPro" id="IPR050361">
    <property type="entry name" value="MPP/UQCRC_Complex"/>
</dbReference>
<dbReference type="InterPro" id="IPR007863">
    <property type="entry name" value="Peptidase_M16_C"/>
</dbReference>
<keyword evidence="5" id="KW-0809">Transit peptide</keyword>
<dbReference type="Pfam" id="PF05193">
    <property type="entry name" value="Peptidase_M16_C"/>
    <property type="match status" value="1"/>
</dbReference>
<reference evidence="13 14" key="1">
    <citation type="submission" date="2015-04" db="EMBL/GenBank/DDBJ databases">
        <title>Complete genome sequence of Schizopora paradoxa KUC8140, a cosmopolitan wood degrader in East Asia.</title>
        <authorList>
            <consortium name="DOE Joint Genome Institute"/>
            <person name="Min B."/>
            <person name="Park H."/>
            <person name="Jang Y."/>
            <person name="Kim J.-J."/>
            <person name="Kim K.H."/>
            <person name="Pangilinan J."/>
            <person name="Lipzen A."/>
            <person name="Riley R."/>
            <person name="Grigoriev I.V."/>
            <person name="Spatafora J.W."/>
            <person name="Choi I.-G."/>
        </authorList>
    </citation>
    <scope>NUCLEOTIDE SEQUENCE [LARGE SCALE GENOMIC DNA]</scope>
    <source>
        <strain evidence="13 14">KUC8140</strain>
    </source>
</reference>
<proteinExistence type="inferred from homology"/>
<organism evidence="13 14">
    <name type="scientific">Schizopora paradoxa</name>
    <dbReference type="NCBI Taxonomy" id="27342"/>
    <lineage>
        <taxon>Eukaryota</taxon>
        <taxon>Fungi</taxon>
        <taxon>Dikarya</taxon>
        <taxon>Basidiomycota</taxon>
        <taxon>Agaricomycotina</taxon>
        <taxon>Agaricomycetes</taxon>
        <taxon>Hymenochaetales</taxon>
        <taxon>Schizoporaceae</taxon>
        <taxon>Schizopora</taxon>
    </lineage>
</organism>
<dbReference type="FunFam" id="3.30.830.10:FF:000021">
    <property type="entry name" value="Cytochrome b-c1 complex subunit 2"/>
    <property type="match status" value="1"/>
</dbReference>
<comment type="similarity">
    <text evidence="9">Belongs to the peptidase M16 family. UQCRC2/QCR2 subfamily.</text>
</comment>
<accession>A0A0H2RUA1</accession>
<sequence length="424" mass="43638">MLAARSAASKASRLSRSFATVVDAAGVKVAAADYGQPTSAVTVLVKAGSRYEPKPGVANVLKNFAFKATTSRSALGTVRESELYGGVLSSNLTREHLAVTAEFMRGDEEYFVDVLSTFVTSSKFTPWELSESVLPAVAEETRAASGDSATRAIELAHALAFRNGLGASLFAPSHPSVTIDDVKAFAAQTFGKGNVAVVGTGISQDKLAKLVEKHFASSASAESPSSSATKYHGGESRQGLHTDLQTAFIGFGTSGVPSPELAVLAGYLSPQPSVKWSQGTSPLSSALPVGTTAQTVYLPYSDASLFGVLVQASSVDGVKEGVKASVKALKDASTSVNPEGLQKAIAKAKFSAASIAENRDGLVASVASKLLSNSDVSLEAVQKSIDGVSASAFTKAVASLLKSKPTYVAVGDTNALPYADEIGM</sequence>
<keyword evidence="3" id="KW-0679">Respiratory chain</keyword>
<dbReference type="SUPFAM" id="SSF63411">
    <property type="entry name" value="LuxS/MPP-like metallohydrolase"/>
    <property type="match status" value="2"/>
</dbReference>
<keyword evidence="13" id="KW-0378">Hydrolase</keyword>
<dbReference type="AlphaFoldDB" id="A0A0H2RUA1"/>
<dbReference type="Proteomes" id="UP000053477">
    <property type="component" value="Unassembled WGS sequence"/>
</dbReference>
<dbReference type="STRING" id="27342.A0A0H2RUA1"/>
<dbReference type="FunCoup" id="A0A0H2RUA1">
    <property type="interactions" value="224"/>
</dbReference>
<gene>
    <name evidence="13" type="ORF">SCHPADRAFT_927089</name>
</gene>
<evidence type="ECO:0000313" key="14">
    <source>
        <dbReference type="Proteomes" id="UP000053477"/>
    </source>
</evidence>
<dbReference type="InParanoid" id="A0A0H2RUA1"/>
<evidence type="ECO:0000256" key="3">
    <source>
        <dbReference type="ARBA" id="ARBA00022660"/>
    </source>
</evidence>
<evidence type="ECO:0000259" key="12">
    <source>
        <dbReference type="Pfam" id="PF05193"/>
    </source>
</evidence>
<dbReference type="GO" id="GO:0046872">
    <property type="term" value="F:metal ion binding"/>
    <property type="evidence" value="ECO:0007669"/>
    <property type="project" value="InterPro"/>
</dbReference>
<dbReference type="GO" id="GO:0016787">
    <property type="term" value="F:hydrolase activity"/>
    <property type="evidence" value="ECO:0007669"/>
    <property type="project" value="UniProtKB-KW"/>
</dbReference>
<evidence type="ECO:0000259" key="11">
    <source>
        <dbReference type="Pfam" id="PF00675"/>
    </source>
</evidence>
<evidence type="ECO:0000313" key="13">
    <source>
        <dbReference type="EMBL" id="KLO15600.1"/>
    </source>
</evidence>
<evidence type="ECO:0000256" key="1">
    <source>
        <dbReference type="ARBA" id="ARBA00004443"/>
    </source>
</evidence>
<feature type="domain" description="Peptidase M16 C-terminal" evidence="12">
    <location>
        <begin position="176"/>
        <end position="344"/>
    </location>
</feature>
<evidence type="ECO:0000256" key="8">
    <source>
        <dbReference type="ARBA" id="ARBA00023136"/>
    </source>
</evidence>
<dbReference type="PANTHER" id="PTHR11851:SF209">
    <property type="entry name" value="CYTOCHROME B-C1 COMPLEX SUBUNIT 2, MITOCHONDRIAL"/>
    <property type="match status" value="1"/>
</dbReference>
<evidence type="ECO:0000256" key="6">
    <source>
        <dbReference type="ARBA" id="ARBA00022982"/>
    </source>
</evidence>
<dbReference type="FunFam" id="3.30.830.10:FF:000039">
    <property type="entry name" value="Ubiquinol-cytochrome c reductase core subunit 2"/>
    <property type="match status" value="1"/>
</dbReference>
<evidence type="ECO:0000256" key="2">
    <source>
        <dbReference type="ARBA" id="ARBA00022448"/>
    </source>
</evidence>
<keyword evidence="4" id="KW-0999">Mitochondrion inner membrane</keyword>
<keyword evidence="7" id="KW-0496">Mitochondrion</keyword>
<protein>
    <recommendedName>
        <fullName evidence="10">Cytochrome b-c1 complex subunit 2, mitochondrial</fullName>
    </recommendedName>
</protein>
<dbReference type="PANTHER" id="PTHR11851">
    <property type="entry name" value="METALLOPROTEASE"/>
    <property type="match status" value="1"/>
</dbReference>
<evidence type="ECO:0000256" key="4">
    <source>
        <dbReference type="ARBA" id="ARBA00022792"/>
    </source>
</evidence>
<keyword evidence="14" id="KW-1185">Reference proteome</keyword>
<evidence type="ECO:0000256" key="7">
    <source>
        <dbReference type="ARBA" id="ARBA00023128"/>
    </source>
</evidence>
<dbReference type="Pfam" id="PF00675">
    <property type="entry name" value="Peptidase_M16"/>
    <property type="match status" value="1"/>
</dbReference>
<dbReference type="GO" id="GO:0005743">
    <property type="term" value="C:mitochondrial inner membrane"/>
    <property type="evidence" value="ECO:0007669"/>
    <property type="project" value="UniProtKB-SubCell"/>
</dbReference>
<dbReference type="EMBL" id="KQ085927">
    <property type="protein sequence ID" value="KLO15600.1"/>
    <property type="molecule type" value="Genomic_DNA"/>
</dbReference>
<dbReference type="OrthoDB" id="6369905at2759"/>
<dbReference type="InterPro" id="IPR011249">
    <property type="entry name" value="Metalloenz_LuxS/M16"/>
</dbReference>